<proteinExistence type="predicted"/>
<organism evidence="1 2">
    <name type="scientific">Rhabditophanes sp. KR3021</name>
    <dbReference type="NCBI Taxonomy" id="114890"/>
    <lineage>
        <taxon>Eukaryota</taxon>
        <taxon>Metazoa</taxon>
        <taxon>Ecdysozoa</taxon>
        <taxon>Nematoda</taxon>
        <taxon>Chromadorea</taxon>
        <taxon>Rhabditida</taxon>
        <taxon>Tylenchina</taxon>
        <taxon>Panagrolaimomorpha</taxon>
        <taxon>Strongyloidoidea</taxon>
        <taxon>Alloionematidae</taxon>
        <taxon>Rhabditophanes</taxon>
    </lineage>
</organism>
<reference evidence="2" key="1">
    <citation type="submission" date="2016-11" db="UniProtKB">
        <authorList>
            <consortium name="WormBaseParasite"/>
        </authorList>
    </citation>
    <scope>IDENTIFICATION</scope>
    <source>
        <strain evidence="2">KR3021</strain>
    </source>
</reference>
<protein>
    <submittedName>
        <fullName evidence="2">Mitoguardin</fullName>
    </submittedName>
</protein>
<evidence type="ECO:0000313" key="1">
    <source>
        <dbReference type="Proteomes" id="UP000095286"/>
    </source>
</evidence>
<accession>A0AC35U2D5</accession>
<dbReference type="WBParaSite" id="RSKR_0000672400.1">
    <property type="protein sequence ID" value="RSKR_0000672400.1"/>
    <property type="gene ID" value="RSKR_0000672400"/>
</dbReference>
<name>A0AC35U2D5_9BILA</name>
<evidence type="ECO:0000313" key="2">
    <source>
        <dbReference type="WBParaSite" id="RSKR_0000672400.1"/>
    </source>
</evidence>
<sequence length="456" mass="51854">MSEGMLSIFHKHPVKTFILAGAGLAGLGAIYSLMYRQSAVKKSLSFQNIKKKSQRIDDLEGLNILIENLEKIISDSTTDDNDTIELLVAILNKLKSARSELRNLFPENNLTKIPRKRVSSRSIGMGKVVVTGSGDSQDTIKEASAIPYYSSNYDPKPGSLSVFSDSDSYQSAVEDFFPPQEDQDFLEEDDMDKGFSSFYNEGLEATKRGEVLFRKNRTDFLKTKDVEDFSAKLYCIRKSCTILMEDESKRLWLTNTGRNILGGILRQDTKDPSDLYDAFDAMMALLKEPKCYENMYEELKLRKIPVINLWDVLLDYIVLDAFEDLRKPPSAFMALVKNPFFSNKTKESSINALIYSLVKAKKIRLTQQYGFISHFYDISLAISPSLAMGLLGISTQEFSDLCTFFKEHVFTLLINMFSLKCVRYTDPTILSEDIWNLLVKHMEIIQNRVTSDLPPQ</sequence>
<dbReference type="Proteomes" id="UP000095286">
    <property type="component" value="Unplaced"/>
</dbReference>